<proteinExistence type="predicted"/>
<evidence type="ECO:0000313" key="1">
    <source>
        <dbReference type="EMBL" id="AQX52439.1"/>
    </source>
</evidence>
<accession>A0A494JAR0</accession>
<dbReference type="RefSeq" id="WP_078719802.1">
    <property type="nucleotide sequence ID" value="NZ_CP014339.1"/>
</dbReference>
<dbReference type="EMBL" id="MAHS01000002">
    <property type="protein sequence ID" value="OPB52774.1"/>
    <property type="molecule type" value="Genomic_DNA"/>
</dbReference>
<dbReference type="AlphaFoldDB" id="A0A494JAR0"/>
<reference evidence="1 3" key="1">
    <citation type="submission" date="2016-02" db="EMBL/GenBank/DDBJ databases">
        <authorList>
            <person name="Nicholson A.C."/>
            <person name="Humrighouse B.W."/>
            <person name="Loparev V."/>
            <person name="Emery B."/>
            <person name="Graziano J."/>
            <person name="McQuiston J.R."/>
        </authorList>
    </citation>
    <scope>NUCLEOTIDE SEQUENCE [LARGE SCALE GENOMIC DNA]</scope>
    <source>
        <strain evidence="1 3">E6809</strain>
    </source>
</reference>
<organism evidence="2">
    <name type="scientific">Elizabethkingia anophelis</name>
    <dbReference type="NCBI Taxonomy" id="1117645"/>
    <lineage>
        <taxon>Bacteria</taxon>
        <taxon>Pseudomonadati</taxon>
        <taxon>Bacteroidota</taxon>
        <taxon>Flavobacteriia</taxon>
        <taxon>Flavobacteriales</taxon>
        <taxon>Weeksellaceae</taxon>
        <taxon>Elizabethkingia</taxon>
    </lineage>
</organism>
<gene>
    <name evidence="1" type="ORF">AYC66_17920</name>
    <name evidence="2" type="ORF">BAY09_18020</name>
</gene>
<dbReference type="Proteomes" id="UP000189738">
    <property type="component" value="Chromosome"/>
</dbReference>
<sequence>MIEFKGTKGKWEFHESKGLFITTVGAIFRKDKSRLEQVSNARLISKAPEMLEMLSRVLDCQAQAHTLPSWLNEEIESLIKEATE</sequence>
<evidence type="ECO:0000313" key="3">
    <source>
        <dbReference type="Proteomes" id="UP000189738"/>
    </source>
</evidence>
<name>A0A494JAR0_9FLAO</name>
<evidence type="ECO:0000313" key="2">
    <source>
        <dbReference type="EMBL" id="OPB52774.1"/>
    </source>
</evidence>
<dbReference type="EMBL" id="CP014339">
    <property type="protein sequence ID" value="AQX52439.1"/>
    <property type="molecule type" value="Genomic_DNA"/>
</dbReference>
<reference evidence="2" key="2">
    <citation type="submission" date="2016-06" db="EMBL/GenBank/DDBJ databases">
        <authorList>
            <person name="Nicholson A.C."/>
        </authorList>
    </citation>
    <scope>NUCLEOTIDE SEQUENCE [LARGE SCALE GENOMIC DNA]</scope>
    <source>
        <strain evidence="2">E6809</strain>
    </source>
</reference>
<protein>
    <submittedName>
        <fullName evidence="2">Uncharacterized protein</fullName>
    </submittedName>
</protein>